<name>A0A498CSL1_9FIRM</name>
<evidence type="ECO:0000256" key="2">
    <source>
        <dbReference type="SAM" id="Phobius"/>
    </source>
</evidence>
<dbReference type="Proteomes" id="UP000276301">
    <property type="component" value="Unassembled WGS sequence"/>
</dbReference>
<dbReference type="InterPro" id="IPR052173">
    <property type="entry name" value="Beta-lactam_resp_regulator"/>
</dbReference>
<feature type="region of interest" description="Disordered" evidence="1">
    <location>
        <begin position="582"/>
        <end position="618"/>
    </location>
</feature>
<dbReference type="Pfam" id="PF01551">
    <property type="entry name" value="Peptidase_M23"/>
    <property type="match status" value="1"/>
</dbReference>
<proteinExistence type="predicted"/>
<dbReference type="InterPro" id="IPR008756">
    <property type="entry name" value="Peptidase_M56"/>
</dbReference>
<dbReference type="RefSeq" id="WP_121587487.1">
    <property type="nucleotide sequence ID" value="NZ_RCHT01000034.1"/>
</dbReference>
<organism evidence="5 6">
    <name type="scientific">Anaerotruncus massiliensis</name>
    <name type="common">ex Liu et al. 2021</name>
    <dbReference type="NCBI Taxonomy" id="2321404"/>
    <lineage>
        <taxon>Bacteria</taxon>
        <taxon>Bacillati</taxon>
        <taxon>Bacillota</taxon>
        <taxon>Clostridia</taxon>
        <taxon>Eubacteriales</taxon>
        <taxon>Oscillospiraceae</taxon>
        <taxon>Anaerotruncus</taxon>
    </lineage>
</organism>
<keyword evidence="2" id="KW-0472">Membrane</keyword>
<keyword evidence="2" id="KW-1133">Transmembrane helix</keyword>
<dbReference type="InterPro" id="IPR016047">
    <property type="entry name" value="M23ase_b-sheet_dom"/>
</dbReference>
<dbReference type="PANTHER" id="PTHR34978">
    <property type="entry name" value="POSSIBLE SENSOR-TRANSDUCER PROTEIN BLAR"/>
    <property type="match status" value="1"/>
</dbReference>
<evidence type="ECO:0000259" key="3">
    <source>
        <dbReference type="Pfam" id="PF01551"/>
    </source>
</evidence>
<dbReference type="CDD" id="cd12797">
    <property type="entry name" value="M23_peptidase"/>
    <property type="match status" value="1"/>
</dbReference>
<feature type="domain" description="Peptidase M56" evidence="4">
    <location>
        <begin position="9"/>
        <end position="291"/>
    </location>
</feature>
<protein>
    <recommendedName>
        <fullName evidence="7">M56 family metallopeptidase</fullName>
    </recommendedName>
</protein>
<evidence type="ECO:0000259" key="4">
    <source>
        <dbReference type="Pfam" id="PF05569"/>
    </source>
</evidence>
<dbReference type="Gene3D" id="2.70.70.10">
    <property type="entry name" value="Glucose Permease (Domain IIA)"/>
    <property type="match status" value="1"/>
</dbReference>
<evidence type="ECO:0000256" key="1">
    <source>
        <dbReference type="SAM" id="MobiDB-lite"/>
    </source>
</evidence>
<dbReference type="SUPFAM" id="SSF51261">
    <property type="entry name" value="Duplicated hybrid motif"/>
    <property type="match status" value="1"/>
</dbReference>
<keyword evidence="2" id="KW-0812">Transmembrane</keyword>
<evidence type="ECO:0000313" key="5">
    <source>
        <dbReference type="EMBL" id="RLL08192.1"/>
    </source>
</evidence>
<sequence>MTAFFFSRVLPLSLTGAAVSALILAVSFLTRRQFGSRWRYYIWLVALALFFLPVTLPFPAGALSGVSEAISPAAAVVRFAAGPPTAAAETAAASAPLSWRELAALAWTCGAVALLLQRAWAALRFHRALRRTSRPVADRETLALFAACKEELRVRRAVRLERCPLAGTPMLVGLLRPRVLLPDAPADPDALRFILLHELTHLKSGDLFYKLAGLAACVVHWFNPFAWLALHRINALCEPACDERLARPMDADERRGYGRAILGAMGTVRAAPPLSTPFSLHKEDVKRRLTLMMNCKKSTRVLLAAAVCSAVLLGFVGMSISTFLIAPAEAASPPESSRLLAPSPERLAKELAGGVVFDFESGELRIAIPDELPDGWAWSIHPAGRAAMGDGAMSVHWFEAESAANDWRPGGTYTAPIGGELLSYDVEFALLDGAGRERAAGNLSWNAGEAASAPAVIGGADGPTSIIVAPRLTPPLAGLTVAAPFDKGPGHKGVDYRAEPGEAVFAAADGTVSEAGWDGAYGYRVVLDHGDGFQTLYAHCKELAVATGDAVAAGQRIASAGSTGNAAGPCLHFEVRLNGEPVEPPAFSFEEAEGSAPQPGAGTPNLVKDESSSTLIED</sequence>
<feature type="domain" description="M23ase beta-sheet core" evidence="3">
    <location>
        <begin position="490"/>
        <end position="584"/>
    </location>
</feature>
<reference evidence="5 6" key="1">
    <citation type="submission" date="2018-10" db="EMBL/GenBank/DDBJ databases">
        <title>Anaerotruncus faecis sp. nov., isolated from human feces.</title>
        <authorList>
            <person name="Wang Y.-J."/>
        </authorList>
    </citation>
    <scope>NUCLEOTIDE SEQUENCE [LARGE SCALE GENOMIC DNA]</scope>
    <source>
        <strain evidence="5 6">22A2-44</strain>
    </source>
</reference>
<comment type="caution">
    <text evidence="5">The sequence shown here is derived from an EMBL/GenBank/DDBJ whole genome shotgun (WGS) entry which is preliminary data.</text>
</comment>
<feature type="transmembrane region" description="Helical" evidence="2">
    <location>
        <begin position="104"/>
        <end position="123"/>
    </location>
</feature>
<dbReference type="EMBL" id="RCHT01000034">
    <property type="protein sequence ID" value="RLL08192.1"/>
    <property type="molecule type" value="Genomic_DNA"/>
</dbReference>
<evidence type="ECO:0008006" key="7">
    <source>
        <dbReference type="Google" id="ProtNLM"/>
    </source>
</evidence>
<evidence type="ECO:0000313" key="6">
    <source>
        <dbReference type="Proteomes" id="UP000276301"/>
    </source>
</evidence>
<feature type="transmembrane region" description="Helical" evidence="2">
    <location>
        <begin position="40"/>
        <end position="58"/>
    </location>
</feature>
<feature type="transmembrane region" description="Helical" evidence="2">
    <location>
        <begin position="6"/>
        <end position="28"/>
    </location>
</feature>
<dbReference type="AlphaFoldDB" id="A0A498CSL1"/>
<accession>A0A498CSL1</accession>
<dbReference type="PANTHER" id="PTHR34978:SF3">
    <property type="entry name" value="SLR0241 PROTEIN"/>
    <property type="match status" value="1"/>
</dbReference>
<keyword evidence="6" id="KW-1185">Reference proteome</keyword>
<dbReference type="Pfam" id="PF05569">
    <property type="entry name" value="Peptidase_M56"/>
    <property type="match status" value="1"/>
</dbReference>
<dbReference type="InterPro" id="IPR011055">
    <property type="entry name" value="Dup_hybrid_motif"/>
</dbReference>
<dbReference type="CDD" id="cd07341">
    <property type="entry name" value="M56_BlaR1_MecR1_like"/>
    <property type="match status" value="1"/>
</dbReference>
<feature type="transmembrane region" description="Helical" evidence="2">
    <location>
        <begin position="301"/>
        <end position="326"/>
    </location>
</feature>
<gene>
    <name evidence="5" type="ORF">D4A47_12280</name>
</gene>